<evidence type="ECO:0000313" key="3">
    <source>
        <dbReference type="Proteomes" id="UP000245288"/>
    </source>
</evidence>
<evidence type="ECO:0000256" key="1">
    <source>
        <dbReference type="ARBA" id="ARBA00005721"/>
    </source>
</evidence>
<comment type="caution">
    <text evidence="2">The sequence shown here is derived from an EMBL/GenBank/DDBJ whole genome shotgun (WGS) entry which is preliminary data.</text>
</comment>
<keyword evidence="3" id="KW-1185">Reference proteome</keyword>
<protein>
    <submittedName>
        <fullName evidence="2">Alkaline shock protein 23</fullName>
    </submittedName>
</protein>
<organism evidence="2 3">
    <name type="scientific">Eubacterium ramulus</name>
    <dbReference type="NCBI Taxonomy" id="39490"/>
    <lineage>
        <taxon>Bacteria</taxon>
        <taxon>Bacillati</taxon>
        <taxon>Bacillota</taxon>
        <taxon>Clostridia</taxon>
        <taxon>Eubacteriales</taxon>
        <taxon>Eubacteriaceae</taxon>
        <taxon>Eubacterium</taxon>
    </lineage>
</organism>
<gene>
    <name evidence="2" type="ORF">LG34_00200</name>
</gene>
<dbReference type="OrthoDB" id="9793465at2"/>
<reference evidence="2 3" key="1">
    <citation type="submission" date="2014-09" db="EMBL/GenBank/DDBJ databases">
        <title>Butyrate-producing bacteria isolated from human gut.</title>
        <authorList>
            <person name="Zhang Q."/>
            <person name="Zhao L."/>
        </authorList>
    </citation>
    <scope>NUCLEOTIDE SEQUENCE [LARGE SCALE GENOMIC DNA]</scope>
    <source>
        <strain evidence="2 3">21</strain>
    </source>
</reference>
<dbReference type="EMBL" id="JRFU01000003">
    <property type="protein sequence ID" value="PWE88073.1"/>
    <property type="molecule type" value="Genomic_DNA"/>
</dbReference>
<sequence>MAEDRRGLKIKEDGLGEVQIAEEVITIIAGLAATEVEGVCSMGGNITKELVSRLGMKNLSKGVRIEVDEEDKVQVYVTINIAYGYAIPEVSRNVQEKIKSAIENMTGLEVSGVNVRIADVDMKGAAE</sequence>
<dbReference type="PANTHER" id="PTHR34297">
    <property type="entry name" value="HYPOTHETICAL CYTOSOLIC PROTEIN-RELATED"/>
    <property type="match status" value="1"/>
</dbReference>
<evidence type="ECO:0000313" key="2">
    <source>
        <dbReference type="EMBL" id="PWE88073.1"/>
    </source>
</evidence>
<name>A0A2V1JXF8_EUBRA</name>
<dbReference type="AlphaFoldDB" id="A0A2V1JXF8"/>
<dbReference type="Pfam" id="PF03780">
    <property type="entry name" value="Asp23"/>
    <property type="match status" value="1"/>
</dbReference>
<dbReference type="RefSeq" id="WP_109214303.1">
    <property type="nucleotide sequence ID" value="NZ_CABMEW010000003.1"/>
</dbReference>
<dbReference type="InterPro" id="IPR005531">
    <property type="entry name" value="Asp23"/>
</dbReference>
<proteinExistence type="inferred from homology"/>
<accession>A0A2V1JXF8</accession>
<comment type="similarity">
    <text evidence="1">Belongs to the asp23 family.</text>
</comment>
<dbReference type="Proteomes" id="UP000245288">
    <property type="component" value="Unassembled WGS sequence"/>
</dbReference>